<feature type="region of interest" description="Disordered" evidence="1">
    <location>
        <begin position="131"/>
        <end position="173"/>
    </location>
</feature>
<organism evidence="2 3">
    <name type="scientific">Halapricum desulfuricans</name>
    <dbReference type="NCBI Taxonomy" id="2841257"/>
    <lineage>
        <taxon>Archaea</taxon>
        <taxon>Methanobacteriati</taxon>
        <taxon>Methanobacteriota</taxon>
        <taxon>Stenosarchaea group</taxon>
        <taxon>Halobacteria</taxon>
        <taxon>Halobacteriales</taxon>
        <taxon>Haloarculaceae</taxon>
        <taxon>Halapricum</taxon>
    </lineage>
</organism>
<dbReference type="GeneID" id="68852507"/>
<dbReference type="EMBL" id="CP064788">
    <property type="protein sequence ID" value="QSG09276.1"/>
    <property type="molecule type" value="Genomic_DNA"/>
</dbReference>
<accession>A0A897NG05</accession>
<evidence type="ECO:0000256" key="1">
    <source>
        <dbReference type="SAM" id="MobiDB-lite"/>
    </source>
</evidence>
<evidence type="ECO:0000313" key="2">
    <source>
        <dbReference type="EMBL" id="QSG09276.1"/>
    </source>
</evidence>
<protein>
    <submittedName>
        <fullName evidence="2">Uncharacterized protein</fullName>
    </submittedName>
</protein>
<keyword evidence="3" id="KW-1185">Reference proteome</keyword>
<gene>
    <name evidence="2" type="ORF">HSR122_1891</name>
</gene>
<sequence length="173" mass="18301">MSRIKTAALVVAALIGVAGVAAATGAVGTGADASAQADETTSTLTNVDATATLDNDTLEVTVTTNGSPAENVSVTYDDQTQLTDENGTVFFNLSEDGGDEVEFELEKGGFEGELEYVLGDGPLTLVEEEYEYDIEGAEDEHDEGDEAEEDEEIEDTEAEEEAEENELDDEDDS</sequence>
<dbReference type="RefSeq" id="WP_229109382.1">
    <property type="nucleotide sequence ID" value="NZ_CP064788.1"/>
</dbReference>
<proteinExistence type="predicted"/>
<reference evidence="2 3" key="1">
    <citation type="submission" date="2020-11" db="EMBL/GenBank/DDBJ databases">
        <title>Carbohydrate-dependent, anaerobic sulfur respiration: A novel catabolism in halophilic archaea.</title>
        <authorList>
            <person name="Sorokin D.Y."/>
            <person name="Messina E."/>
            <person name="Smedile F."/>
            <person name="La Cono V."/>
            <person name="Hallsworth J.E."/>
            <person name="Yakimov M.M."/>
        </authorList>
    </citation>
    <scope>NUCLEOTIDE SEQUENCE [LARGE SCALE GENOMIC DNA]</scope>
    <source>
        <strain evidence="2 3">HSR12-2</strain>
    </source>
</reference>
<dbReference type="KEGG" id="hds:HSR122_1891"/>
<dbReference type="AlphaFoldDB" id="A0A897NG05"/>
<evidence type="ECO:0000313" key="3">
    <source>
        <dbReference type="Proteomes" id="UP000662973"/>
    </source>
</evidence>
<dbReference type="Proteomes" id="UP000662973">
    <property type="component" value="Chromosome"/>
</dbReference>
<name>A0A897NG05_9EURY</name>